<dbReference type="EMBL" id="JABXWR010000001">
    <property type="protein sequence ID" value="NVO66068.1"/>
    <property type="molecule type" value="Genomic_DNA"/>
</dbReference>
<dbReference type="EC" id="6.3.3.2" evidence="4"/>
<dbReference type="AlphaFoldDB" id="A0A7K4HMF7"/>
<evidence type="ECO:0000256" key="3">
    <source>
        <dbReference type="ARBA" id="ARBA00022840"/>
    </source>
</evidence>
<keyword evidence="5" id="KW-1185">Reference proteome</keyword>
<gene>
    <name evidence="4" type="ORF">HWN36_01770</name>
</gene>
<dbReference type="NCBIfam" id="TIGR02727">
    <property type="entry name" value="MTHFS_bact"/>
    <property type="match status" value="1"/>
</dbReference>
<dbReference type="Pfam" id="PF01812">
    <property type="entry name" value="5-FTHF_cyc-lig"/>
    <property type="match status" value="1"/>
</dbReference>
<evidence type="ECO:0000256" key="1">
    <source>
        <dbReference type="ARBA" id="ARBA00010638"/>
    </source>
</evidence>
<comment type="caution">
    <text evidence="4">The sequence shown here is derived from an EMBL/GenBank/DDBJ whole genome shotgun (WGS) entry which is preliminary data.</text>
</comment>
<dbReference type="PIRSF" id="PIRSF006806">
    <property type="entry name" value="FTHF_cligase"/>
    <property type="match status" value="1"/>
</dbReference>
<name>A0A7K4HMF7_9EURY</name>
<dbReference type="SUPFAM" id="SSF100950">
    <property type="entry name" value="NagB/RpiA/CoA transferase-like"/>
    <property type="match status" value="1"/>
</dbReference>
<keyword evidence="2" id="KW-0547">Nucleotide-binding</keyword>
<dbReference type="PANTHER" id="PTHR23407:SF1">
    <property type="entry name" value="5-FORMYLTETRAHYDROFOLATE CYCLO-LIGASE"/>
    <property type="match status" value="1"/>
</dbReference>
<organism evidence="4 5">
    <name type="scientific">Methanofollis tationis</name>
    <dbReference type="NCBI Taxonomy" id="81417"/>
    <lineage>
        <taxon>Archaea</taxon>
        <taxon>Methanobacteriati</taxon>
        <taxon>Methanobacteriota</taxon>
        <taxon>Stenosarchaea group</taxon>
        <taxon>Methanomicrobia</taxon>
        <taxon>Methanomicrobiales</taxon>
        <taxon>Methanomicrobiaceae</taxon>
        <taxon>Methanofollis</taxon>
    </lineage>
</organism>
<evidence type="ECO:0000313" key="4">
    <source>
        <dbReference type="EMBL" id="NVO66068.1"/>
    </source>
</evidence>
<reference evidence="4 5" key="1">
    <citation type="submission" date="2020-06" db="EMBL/GenBank/DDBJ databases">
        <title>Methanofollis fontis sp. nov., a methanogen isolated from marine sediments near a cold seep at Four-Way Closure Ridge offshore southwestern Taiwan.</title>
        <authorList>
            <person name="Chen S.-C."/>
            <person name="Teng N.-H."/>
            <person name="Lin Y.-S."/>
            <person name="Lai M.-C."/>
            <person name="Chen H.-H."/>
            <person name="Wang C.-C."/>
        </authorList>
    </citation>
    <scope>NUCLEOTIDE SEQUENCE [LARGE SCALE GENOMIC DNA]</scope>
    <source>
        <strain evidence="4 5">DSM 2702</strain>
    </source>
</reference>
<accession>A0A7K4HMF7</accession>
<keyword evidence="3" id="KW-0067">ATP-binding</keyword>
<sequence length="195" mass="21034">MNTAPVGKAQIKQVMRLEAKARRCALSPEAIEEKSRAITGRLLALADGAGTVMVYVSKPPEVETAGLIDALLSAGKRVVIPIIEKERRTLRLSYLTDRSVLVESTFHVPEPIGSEVPASADDLDLIVVPVVGFDRTGSRIGYGAGYYDRFLSRAPDVPVVGAAFSCQEVPSVPCEAFDRRMDLVVTEDEVIACTC</sequence>
<dbReference type="GO" id="GO:0005524">
    <property type="term" value="F:ATP binding"/>
    <property type="evidence" value="ECO:0007669"/>
    <property type="project" value="UniProtKB-KW"/>
</dbReference>
<proteinExistence type="inferred from homology"/>
<dbReference type="PANTHER" id="PTHR23407">
    <property type="entry name" value="ATPASE INHIBITOR/5-FORMYLTETRAHYDROFOLATE CYCLO-LIGASE"/>
    <property type="match status" value="1"/>
</dbReference>
<evidence type="ECO:0000256" key="2">
    <source>
        <dbReference type="ARBA" id="ARBA00022741"/>
    </source>
</evidence>
<dbReference type="GO" id="GO:0009396">
    <property type="term" value="P:folic acid-containing compound biosynthetic process"/>
    <property type="evidence" value="ECO:0007669"/>
    <property type="project" value="TreeGrafter"/>
</dbReference>
<dbReference type="RefSeq" id="WP_176787692.1">
    <property type="nucleotide sequence ID" value="NZ_JABXWR010000001.1"/>
</dbReference>
<protein>
    <submittedName>
        <fullName evidence="4">5-formyltetrahydrofolate cyclo-ligase</fullName>
        <ecNumber evidence="4">6.3.3.2</ecNumber>
    </submittedName>
</protein>
<dbReference type="InterPro" id="IPR037171">
    <property type="entry name" value="NagB/RpiA_transferase-like"/>
</dbReference>
<evidence type="ECO:0000313" key="5">
    <source>
        <dbReference type="Proteomes" id="UP000570823"/>
    </source>
</evidence>
<dbReference type="OrthoDB" id="18307at2157"/>
<comment type="similarity">
    <text evidence="1">Belongs to the 5-formyltetrahydrofolate cyclo-ligase family.</text>
</comment>
<dbReference type="InterPro" id="IPR002698">
    <property type="entry name" value="FTHF_cligase"/>
</dbReference>
<dbReference type="InterPro" id="IPR024185">
    <property type="entry name" value="FTHF_cligase-like_sf"/>
</dbReference>
<dbReference type="Proteomes" id="UP000570823">
    <property type="component" value="Unassembled WGS sequence"/>
</dbReference>
<dbReference type="Gene3D" id="3.40.50.10420">
    <property type="entry name" value="NagB/RpiA/CoA transferase-like"/>
    <property type="match status" value="1"/>
</dbReference>
<keyword evidence="4" id="KW-0436">Ligase</keyword>
<dbReference type="GO" id="GO:0035999">
    <property type="term" value="P:tetrahydrofolate interconversion"/>
    <property type="evidence" value="ECO:0007669"/>
    <property type="project" value="TreeGrafter"/>
</dbReference>
<dbReference type="GO" id="GO:0030272">
    <property type="term" value="F:5-formyltetrahydrofolate cyclo-ligase activity"/>
    <property type="evidence" value="ECO:0007669"/>
    <property type="project" value="UniProtKB-EC"/>
</dbReference>